<evidence type="ECO:0000256" key="4">
    <source>
        <dbReference type="ARBA" id="ARBA00022723"/>
    </source>
</evidence>
<accession>A9B4Y7</accession>
<keyword evidence="7 9" id="KW-0503">Monooxygenase</keyword>
<dbReference type="Gene3D" id="1.10.630.10">
    <property type="entry name" value="Cytochrome P450"/>
    <property type="match status" value="1"/>
</dbReference>
<keyword evidence="6 8" id="KW-0408">Iron</keyword>
<dbReference type="HOGENOM" id="CLU_001570_5_1_0"/>
<dbReference type="PANTHER" id="PTHR24286">
    <property type="entry name" value="CYTOCHROME P450 26"/>
    <property type="match status" value="1"/>
</dbReference>
<proteinExistence type="inferred from homology"/>
<dbReference type="GO" id="GO:0005506">
    <property type="term" value="F:iron ion binding"/>
    <property type="evidence" value="ECO:0007669"/>
    <property type="project" value="InterPro"/>
</dbReference>
<name>A9B4Y7_HERA2</name>
<dbReference type="BioCyc" id="HAUR316274:GHYA-3104-MONOMER"/>
<dbReference type="InterPro" id="IPR017972">
    <property type="entry name" value="Cyt_P450_CS"/>
</dbReference>
<dbReference type="eggNOG" id="COG2124">
    <property type="taxonomic scope" value="Bacteria"/>
</dbReference>
<dbReference type="InterPro" id="IPR036396">
    <property type="entry name" value="Cyt_P450_sf"/>
</dbReference>
<evidence type="ECO:0000256" key="1">
    <source>
        <dbReference type="ARBA" id="ARBA00001971"/>
    </source>
</evidence>
<dbReference type="InParanoid" id="A9B4Y7"/>
<dbReference type="GO" id="GO:0004497">
    <property type="term" value="F:monooxygenase activity"/>
    <property type="evidence" value="ECO:0007669"/>
    <property type="project" value="UniProtKB-KW"/>
</dbReference>
<protein>
    <submittedName>
        <fullName evidence="10">Cytochrome P450</fullName>
    </submittedName>
</protein>
<dbReference type="PANTHER" id="PTHR24286:SF24">
    <property type="entry name" value="LANOSTEROL 14-ALPHA DEMETHYLASE"/>
    <property type="match status" value="1"/>
</dbReference>
<keyword evidence="4 8" id="KW-0479">Metal-binding</keyword>
<evidence type="ECO:0000256" key="8">
    <source>
        <dbReference type="PIRSR" id="PIRSR602403-1"/>
    </source>
</evidence>
<dbReference type="STRING" id="316274.Haur_3072"/>
<dbReference type="PRINTS" id="PR00385">
    <property type="entry name" value="P450"/>
</dbReference>
<keyword evidence="3 8" id="KW-0349">Heme</keyword>
<dbReference type="GO" id="GO:0016705">
    <property type="term" value="F:oxidoreductase activity, acting on paired donors, with incorporation or reduction of molecular oxygen"/>
    <property type="evidence" value="ECO:0007669"/>
    <property type="project" value="InterPro"/>
</dbReference>
<evidence type="ECO:0000256" key="7">
    <source>
        <dbReference type="ARBA" id="ARBA00023033"/>
    </source>
</evidence>
<dbReference type="GO" id="GO:0020037">
    <property type="term" value="F:heme binding"/>
    <property type="evidence" value="ECO:0007669"/>
    <property type="project" value="InterPro"/>
</dbReference>
<keyword evidence="11" id="KW-1185">Reference proteome</keyword>
<evidence type="ECO:0000256" key="2">
    <source>
        <dbReference type="ARBA" id="ARBA00010617"/>
    </source>
</evidence>
<comment type="similarity">
    <text evidence="2 9">Belongs to the cytochrome P450 family.</text>
</comment>
<reference evidence="10 11" key="1">
    <citation type="journal article" date="2011" name="Stand. Genomic Sci.">
        <title>Complete genome sequence of the filamentous gliding predatory bacterium Herpetosiphon aurantiacus type strain (114-95(T)).</title>
        <authorList>
            <person name="Kiss H."/>
            <person name="Nett M."/>
            <person name="Domin N."/>
            <person name="Martin K."/>
            <person name="Maresca J.A."/>
            <person name="Copeland A."/>
            <person name="Lapidus A."/>
            <person name="Lucas S."/>
            <person name="Berry K.W."/>
            <person name="Glavina Del Rio T."/>
            <person name="Dalin E."/>
            <person name="Tice H."/>
            <person name="Pitluck S."/>
            <person name="Richardson P."/>
            <person name="Bruce D."/>
            <person name="Goodwin L."/>
            <person name="Han C."/>
            <person name="Detter J.C."/>
            <person name="Schmutz J."/>
            <person name="Brettin T."/>
            <person name="Land M."/>
            <person name="Hauser L."/>
            <person name="Kyrpides N.C."/>
            <person name="Ivanova N."/>
            <person name="Goker M."/>
            <person name="Woyke T."/>
            <person name="Klenk H.P."/>
            <person name="Bryant D.A."/>
        </authorList>
    </citation>
    <scope>NUCLEOTIDE SEQUENCE [LARGE SCALE GENOMIC DNA]</scope>
    <source>
        <strain evidence="11">ATCC 23779 / DSM 785 / 114-95</strain>
    </source>
</reference>
<feature type="binding site" description="axial binding residue" evidence="8">
    <location>
        <position position="400"/>
    </location>
    <ligand>
        <name>heme</name>
        <dbReference type="ChEBI" id="CHEBI:30413"/>
    </ligand>
    <ligandPart>
        <name>Fe</name>
        <dbReference type="ChEBI" id="CHEBI:18248"/>
    </ligandPart>
</feature>
<keyword evidence="5 9" id="KW-0560">Oxidoreductase</keyword>
<comment type="cofactor">
    <cofactor evidence="1 8">
        <name>heme</name>
        <dbReference type="ChEBI" id="CHEBI:30413"/>
    </cofactor>
</comment>
<dbReference type="PROSITE" id="PS00086">
    <property type="entry name" value="CYTOCHROME_P450"/>
    <property type="match status" value="1"/>
</dbReference>
<dbReference type="SUPFAM" id="SSF48264">
    <property type="entry name" value="Cytochrome P450"/>
    <property type="match status" value="1"/>
</dbReference>
<gene>
    <name evidence="10" type="ordered locus">Haur_3072</name>
</gene>
<organism evidence="10 11">
    <name type="scientific">Herpetosiphon aurantiacus (strain ATCC 23779 / DSM 785 / 114-95)</name>
    <dbReference type="NCBI Taxonomy" id="316274"/>
    <lineage>
        <taxon>Bacteria</taxon>
        <taxon>Bacillati</taxon>
        <taxon>Chloroflexota</taxon>
        <taxon>Chloroflexia</taxon>
        <taxon>Herpetosiphonales</taxon>
        <taxon>Herpetosiphonaceae</taxon>
        <taxon>Herpetosiphon</taxon>
    </lineage>
</organism>
<evidence type="ECO:0000256" key="6">
    <source>
        <dbReference type="ARBA" id="ARBA00023004"/>
    </source>
</evidence>
<evidence type="ECO:0000313" key="10">
    <source>
        <dbReference type="EMBL" id="ABX05710.1"/>
    </source>
</evidence>
<dbReference type="Proteomes" id="UP000000787">
    <property type="component" value="Chromosome"/>
</dbReference>
<dbReference type="KEGG" id="hau:Haur_3072"/>
<dbReference type="CDD" id="cd00302">
    <property type="entry name" value="cytochrome_P450"/>
    <property type="match status" value="1"/>
</dbReference>
<dbReference type="InterPro" id="IPR002403">
    <property type="entry name" value="Cyt_P450_E_grp-IV"/>
</dbReference>
<dbReference type="EMBL" id="CP000875">
    <property type="protein sequence ID" value="ABX05710.1"/>
    <property type="molecule type" value="Genomic_DNA"/>
</dbReference>
<dbReference type="PRINTS" id="PR00465">
    <property type="entry name" value="EP450IV"/>
</dbReference>
<evidence type="ECO:0000313" key="11">
    <source>
        <dbReference type="Proteomes" id="UP000000787"/>
    </source>
</evidence>
<evidence type="ECO:0000256" key="3">
    <source>
        <dbReference type="ARBA" id="ARBA00022617"/>
    </source>
</evidence>
<evidence type="ECO:0000256" key="9">
    <source>
        <dbReference type="RuleBase" id="RU000461"/>
    </source>
</evidence>
<dbReference type="AlphaFoldDB" id="A9B4Y7"/>
<dbReference type="InterPro" id="IPR001128">
    <property type="entry name" value="Cyt_P450"/>
</dbReference>
<dbReference type="Pfam" id="PF00067">
    <property type="entry name" value="p450"/>
    <property type="match status" value="1"/>
</dbReference>
<evidence type="ECO:0000256" key="5">
    <source>
        <dbReference type="ARBA" id="ARBA00023002"/>
    </source>
</evidence>
<sequence>MTVQQMLWKSGPTDAPLPPVADGSFLVGSLQAMLSDPIDFFVKQYQKFGPIFRVKALNNKFTILAGPEACLFLAREGTKHFSSWETWHSMDAEMGASKSLISVDGEQHSRLRALQKRGYSRQTIETQFPEVLKVVHGFLDQWQVGTSKATVTQLQRLITDELGMLIAGQGPGDYIDDVRTFVRIALMTHITRQRPSILRMLPEYRRARDRSLELSKQVLKAHRSGTRDANRPPSLIDDIIAATNDPSLMPEGDLVMTALGPYIAGLDTVANTMAFLLYVLTTKPELYEQVEAEADALFANGVPDPADLRKMEVLHRVVLENFRMYPIAPAVPRTVKAPFEFGGYRVDAGTRTLVATTVGHFLPELHPEPEKFDIDRYLAPRNEHRIPGAFAPFSTGSHTCLGAGLAEVQIMLTTAALLHYAKFEADPIDYKLKKVFAPTPAPDSSFKLRLVTRRNS</sequence>
<dbReference type="GO" id="GO:0016125">
    <property type="term" value="P:sterol metabolic process"/>
    <property type="evidence" value="ECO:0007669"/>
    <property type="project" value="TreeGrafter"/>
</dbReference>